<keyword evidence="2" id="KW-0472">Membrane</keyword>
<keyword evidence="4" id="KW-0675">Receptor</keyword>
<organism evidence="7 8">
    <name type="scientific">Saguinus oedipus</name>
    <name type="common">Cotton-top tamarin</name>
    <name type="synonym">Oedipomidas oedipus</name>
    <dbReference type="NCBI Taxonomy" id="9490"/>
    <lineage>
        <taxon>Eukaryota</taxon>
        <taxon>Metazoa</taxon>
        <taxon>Chordata</taxon>
        <taxon>Craniata</taxon>
        <taxon>Vertebrata</taxon>
        <taxon>Euteleostomi</taxon>
        <taxon>Mammalia</taxon>
        <taxon>Eutheria</taxon>
        <taxon>Euarchontoglires</taxon>
        <taxon>Primates</taxon>
        <taxon>Haplorrhini</taxon>
        <taxon>Platyrrhini</taxon>
        <taxon>Cebidae</taxon>
        <taxon>Callitrichinae</taxon>
        <taxon>Saguinus</taxon>
    </lineage>
</organism>
<evidence type="ECO:0000256" key="4">
    <source>
        <dbReference type="ARBA" id="ARBA00023170"/>
    </source>
</evidence>
<accession>A0ABQ9W1X4</accession>
<keyword evidence="2" id="KW-1003">Cell membrane</keyword>
<reference evidence="7 8" key="1">
    <citation type="submission" date="2023-05" db="EMBL/GenBank/DDBJ databases">
        <title>B98-5 Cell Line De Novo Hybrid Assembly: An Optical Mapping Approach.</title>
        <authorList>
            <person name="Kananen K."/>
            <person name="Auerbach J.A."/>
            <person name="Kautto E."/>
            <person name="Blachly J.S."/>
        </authorList>
    </citation>
    <scope>NUCLEOTIDE SEQUENCE [LARGE SCALE GENOMIC DNA]</scope>
    <source>
        <strain evidence="7">B95-8</strain>
        <tissue evidence="7">Cell line</tissue>
    </source>
</reference>
<keyword evidence="3" id="KW-0297">G-protein coupled receptor</keyword>
<proteinExistence type="predicted"/>
<evidence type="ECO:0000256" key="2">
    <source>
        <dbReference type="ARBA" id="ARBA00022475"/>
    </source>
</evidence>
<evidence type="ECO:0000256" key="5">
    <source>
        <dbReference type="ARBA" id="ARBA00023224"/>
    </source>
</evidence>
<protein>
    <submittedName>
        <fullName evidence="7">Uncharacterized protein</fullName>
    </submittedName>
</protein>
<evidence type="ECO:0000256" key="6">
    <source>
        <dbReference type="SAM" id="MobiDB-lite"/>
    </source>
</evidence>
<evidence type="ECO:0000256" key="3">
    <source>
        <dbReference type="ARBA" id="ARBA00023040"/>
    </source>
</evidence>
<evidence type="ECO:0000313" key="7">
    <source>
        <dbReference type="EMBL" id="KAK2115371.1"/>
    </source>
</evidence>
<dbReference type="EMBL" id="JASSZA010000003">
    <property type="protein sequence ID" value="KAK2115371.1"/>
    <property type="molecule type" value="Genomic_DNA"/>
</dbReference>
<feature type="region of interest" description="Disordered" evidence="6">
    <location>
        <begin position="78"/>
        <end position="102"/>
    </location>
</feature>
<dbReference type="PANTHER" id="PTHR24245:SF7">
    <property type="entry name" value="G-PROTEIN COUPLED RECEPTOR 78"/>
    <property type="match status" value="1"/>
</dbReference>
<gene>
    <name evidence="7" type="ORF">P7K49_005997</name>
</gene>
<name>A0ABQ9W1X4_SAGOE</name>
<keyword evidence="8" id="KW-1185">Reference proteome</keyword>
<comment type="caution">
    <text evidence="7">The sequence shown here is derived from an EMBL/GenBank/DDBJ whole genome shotgun (WGS) entry which is preliminary data.</text>
</comment>
<evidence type="ECO:0000256" key="1">
    <source>
        <dbReference type="ARBA" id="ARBA00004651"/>
    </source>
</evidence>
<dbReference type="Proteomes" id="UP001266305">
    <property type="component" value="Unassembled WGS sequence"/>
</dbReference>
<dbReference type="PANTHER" id="PTHR24245">
    <property type="entry name" value="G-PROTEIN COUPLED RECEPTOR"/>
    <property type="match status" value="1"/>
</dbReference>
<keyword evidence="5" id="KW-0807">Transducer</keyword>
<dbReference type="InterPro" id="IPR051880">
    <property type="entry name" value="GPC_Orphan_Receptors"/>
</dbReference>
<comment type="subcellular location">
    <subcellularLocation>
        <location evidence="1">Cell membrane</location>
        <topology evidence="1">Multi-pass membrane protein</topology>
    </subcellularLocation>
</comment>
<evidence type="ECO:0000313" key="8">
    <source>
        <dbReference type="Proteomes" id="UP001266305"/>
    </source>
</evidence>
<sequence>MLRDDGTFLLTRECVAVSCSFSNRLVELVPSVTVNPHWGVLSKCLTYSKAAADPFMCFLLCRPFRQVLAGMAHQLLKRSPPPASAHHSSLDAENDSCLQQSL</sequence>